<dbReference type="PANTHER" id="PTHR11987:SF53">
    <property type="entry name" value="ALPHA-2,8-SIALYLTRANSFERASE 8F-LIKE"/>
    <property type="match status" value="1"/>
</dbReference>
<name>A0AAX4P2G1_9CHLO</name>
<protein>
    <submittedName>
        <fullName evidence="12">Sialyltransferase</fullName>
    </submittedName>
</protein>
<keyword evidence="7" id="KW-1133">Transmembrane helix</keyword>
<keyword evidence="5" id="KW-0812">Transmembrane</keyword>
<dbReference type="AlphaFoldDB" id="A0AAX4P2G1"/>
<dbReference type="Gene3D" id="3.90.1480.20">
    <property type="entry name" value="Glycosyl transferase family 29"/>
    <property type="match status" value="1"/>
</dbReference>
<evidence type="ECO:0000256" key="8">
    <source>
        <dbReference type="ARBA" id="ARBA00023034"/>
    </source>
</evidence>
<feature type="region of interest" description="Disordered" evidence="11">
    <location>
        <begin position="504"/>
        <end position="572"/>
    </location>
</feature>
<evidence type="ECO:0000256" key="5">
    <source>
        <dbReference type="ARBA" id="ARBA00022692"/>
    </source>
</evidence>
<feature type="compositionally biased region" description="Basic residues" evidence="11">
    <location>
        <begin position="13"/>
        <end position="22"/>
    </location>
</feature>
<feature type="compositionally biased region" description="Acidic residues" evidence="11">
    <location>
        <begin position="522"/>
        <end position="531"/>
    </location>
</feature>
<evidence type="ECO:0000256" key="9">
    <source>
        <dbReference type="ARBA" id="ARBA00023136"/>
    </source>
</evidence>
<reference evidence="12 13" key="1">
    <citation type="submission" date="2024-03" db="EMBL/GenBank/DDBJ databases">
        <title>Complete genome sequence of the green alga Chloropicon roscoffensis RCC1871.</title>
        <authorList>
            <person name="Lemieux C."/>
            <person name="Pombert J.-F."/>
            <person name="Otis C."/>
            <person name="Turmel M."/>
        </authorList>
    </citation>
    <scope>NUCLEOTIDE SEQUENCE [LARGE SCALE GENOMIC DNA]</scope>
    <source>
        <strain evidence="12 13">RCC1871</strain>
    </source>
</reference>
<keyword evidence="8" id="KW-0333">Golgi apparatus</keyword>
<dbReference type="GO" id="GO:0006491">
    <property type="term" value="P:N-glycan processing"/>
    <property type="evidence" value="ECO:0007669"/>
    <property type="project" value="TreeGrafter"/>
</dbReference>
<dbReference type="EMBL" id="CP151502">
    <property type="protein sequence ID" value="WZN60171.1"/>
    <property type="molecule type" value="Genomic_DNA"/>
</dbReference>
<feature type="region of interest" description="Disordered" evidence="11">
    <location>
        <begin position="1"/>
        <end position="34"/>
    </location>
</feature>
<dbReference type="GO" id="GO:0009311">
    <property type="term" value="P:oligosaccharide metabolic process"/>
    <property type="evidence" value="ECO:0007669"/>
    <property type="project" value="TreeGrafter"/>
</dbReference>
<keyword evidence="4" id="KW-0808">Transferase</keyword>
<evidence type="ECO:0000313" key="12">
    <source>
        <dbReference type="EMBL" id="WZN60171.1"/>
    </source>
</evidence>
<feature type="region of interest" description="Disordered" evidence="11">
    <location>
        <begin position="84"/>
        <end position="139"/>
    </location>
</feature>
<evidence type="ECO:0000256" key="1">
    <source>
        <dbReference type="ARBA" id="ARBA00004323"/>
    </source>
</evidence>
<dbReference type="InterPro" id="IPR001675">
    <property type="entry name" value="Glyco_trans_29"/>
</dbReference>
<evidence type="ECO:0000313" key="13">
    <source>
        <dbReference type="Proteomes" id="UP001472866"/>
    </source>
</evidence>
<keyword evidence="3 12" id="KW-0328">Glycosyltransferase</keyword>
<dbReference type="InterPro" id="IPR050943">
    <property type="entry name" value="Glycosyltr_29_Sialyltrsf"/>
</dbReference>
<evidence type="ECO:0000256" key="7">
    <source>
        <dbReference type="ARBA" id="ARBA00022989"/>
    </source>
</evidence>
<keyword evidence="10" id="KW-0325">Glycoprotein</keyword>
<organism evidence="12 13">
    <name type="scientific">Chloropicon roscoffensis</name>
    <dbReference type="NCBI Taxonomy" id="1461544"/>
    <lineage>
        <taxon>Eukaryota</taxon>
        <taxon>Viridiplantae</taxon>
        <taxon>Chlorophyta</taxon>
        <taxon>Chloropicophyceae</taxon>
        <taxon>Chloropicales</taxon>
        <taxon>Chloropicaceae</taxon>
        <taxon>Chloropicon</taxon>
    </lineage>
</organism>
<dbReference type="PANTHER" id="PTHR11987">
    <property type="entry name" value="ALPHA-2,8-SIALYLTRANSFERASE"/>
    <property type="match status" value="1"/>
</dbReference>
<comment type="subcellular location">
    <subcellularLocation>
        <location evidence="1">Golgi apparatus membrane</location>
        <topology evidence="1">Single-pass type II membrane protein</topology>
    </subcellularLocation>
</comment>
<gene>
    <name evidence="12" type="ORF">HKI87_02g17000</name>
</gene>
<keyword evidence="6" id="KW-0735">Signal-anchor</keyword>
<dbReference type="InterPro" id="IPR038578">
    <property type="entry name" value="GT29-like_sf"/>
</dbReference>
<evidence type="ECO:0000256" key="11">
    <source>
        <dbReference type="SAM" id="MobiDB-lite"/>
    </source>
</evidence>
<evidence type="ECO:0000256" key="2">
    <source>
        <dbReference type="ARBA" id="ARBA00006003"/>
    </source>
</evidence>
<dbReference type="CDD" id="cd19952">
    <property type="entry name" value="GT29"/>
    <property type="match status" value="1"/>
</dbReference>
<evidence type="ECO:0000256" key="6">
    <source>
        <dbReference type="ARBA" id="ARBA00022968"/>
    </source>
</evidence>
<feature type="compositionally biased region" description="Basic residues" evidence="11">
    <location>
        <begin position="536"/>
        <end position="552"/>
    </location>
</feature>
<evidence type="ECO:0000256" key="3">
    <source>
        <dbReference type="ARBA" id="ARBA00022676"/>
    </source>
</evidence>
<evidence type="ECO:0000256" key="4">
    <source>
        <dbReference type="ARBA" id="ARBA00022679"/>
    </source>
</evidence>
<dbReference type="GO" id="GO:0000139">
    <property type="term" value="C:Golgi membrane"/>
    <property type="evidence" value="ECO:0007669"/>
    <property type="project" value="UniProtKB-SubCell"/>
</dbReference>
<feature type="compositionally biased region" description="Low complexity" evidence="11">
    <location>
        <begin position="130"/>
        <end position="139"/>
    </location>
</feature>
<feature type="compositionally biased region" description="Basic and acidic residues" evidence="11">
    <location>
        <begin position="105"/>
        <end position="129"/>
    </location>
</feature>
<dbReference type="Proteomes" id="UP001472866">
    <property type="component" value="Chromosome 02"/>
</dbReference>
<evidence type="ECO:0000256" key="10">
    <source>
        <dbReference type="ARBA" id="ARBA00023180"/>
    </source>
</evidence>
<proteinExistence type="inferred from homology"/>
<keyword evidence="13" id="KW-1185">Reference proteome</keyword>
<feature type="compositionally biased region" description="Basic and acidic residues" evidence="11">
    <location>
        <begin position="1"/>
        <end position="12"/>
    </location>
</feature>
<accession>A0AAX4P2G1</accession>
<sequence length="572" mass="65518">MGFFARTKERKNYRPARVPKKHVLSDSHSPTSKDRDLKFTRYTVASWLKRNLLLLLIILVCARTVYNYNLGRLSHRVPVVAAQPSRGTGRVGELHLNRTTKTAKPVRDRPARDRPAREKRRPPSERSKADPSAPAAGGDAFNVVSKVTGEPLPWKWENHDGLWRRVYPQEVLDKYNGGEYARPEITWFERRTVQDRLSFEKFINCSESRGPLPTLEGLKLKKKLDVNDFVVHRGNYERLGKGEGTNRTDKVRNVELLPPDGESVLLSRRWGSCAIVGNSGHLHFSEYMKSIDSHDTVVRVNQAPAIRYWRRVGRKTTHRVLNRLWTRIYRNSRGMKNGQVLPVEQDLTFVVTRANTQEFELLQDYLTETRPDVGLLYMSSRATSMAQPLLAGYREKLCSAGHGPFVGLNVPSSGYVMIQFLLGLCDRVSVYGFGVAPLDQGPQVYPYHYYKGVGMRKVGDPVHSFDAEELLMRQLGREGVLEFCVYRGPKNATENWSCGCQREDKEECRPDPLPAGVKDSDDCTPEDCETDEERRTRKANYKRTQKKRKRRERERAREASSSGQGEGRRRAR</sequence>
<keyword evidence="9" id="KW-0472">Membrane</keyword>
<comment type="similarity">
    <text evidence="2">Belongs to the glycosyltransferase 29 family.</text>
</comment>
<dbReference type="Pfam" id="PF00777">
    <property type="entry name" value="Glyco_transf_29"/>
    <property type="match status" value="1"/>
</dbReference>
<dbReference type="GO" id="GO:0003828">
    <property type="term" value="F:alpha-N-acetylneuraminate alpha-2,8-sialyltransferase activity"/>
    <property type="evidence" value="ECO:0007669"/>
    <property type="project" value="TreeGrafter"/>
</dbReference>